<comment type="subunit">
    <text evidence="7">Homodimer. The dihydroxyacetone kinase complex is composed of a homodimer of DhaM, a homodimer of DhaK and the subunit DhaL.</text>
</comment>
<dbReference type="GO" id="GO:0004371">
    <property type="term" value="F:glycerone kinase activity"/>
    <property type="evidence" value="ECO:0007669"/>
    <property type="project" value="InterPro"/>
</dbReference>
<dbReference type="STRING" id="84035.SAMN05660742_12611"/>
<evidence type="ECO:0000256" key="6">
    <source>
        <dbReference type="ARBA" id="ARBA00022798"/>
    </source>
</evidence>
<keyword evidence="4" id="KW-0808">Transferase</keyword>
<dbReference type="AlphaFoldDB" id="A0A1H7CUY9"/>
<dbReference type="EMBL" id="FNZK01000026">
    <property type="protein sequence ID" value="SEJ93533.1"/>
    <property type="molecule type" value="Genomic_DNA"/>
</dbReference>
<evidence type="ECO:0000256" key="7">
    <source>
        <dbReference type="ARBA" id="ARBA00046577"/>
    </source>
</evidence>
<dbReference type="EC" id="2.7.1.121" evidence="3"/>
<reference evidence="10 11" key="1">
    <citation type="submission" date="2016-10" db="EMBL/GenBank/DDBJ databases">
        <authorList>
            <person name="de Groot N.N."/>
        </authorList>
    </citation>
    <scope>NUCLEOTIDE SEQUENCE [LARGE SCALE GENOMIC DNA]</scope>
    <source>
        <strain evidence="10 11">DSM 2179</strain>
    </source>
</reference>
<dbReference type="InterPro" id="IPR050861">
    <property type="entry name" value="Dihydroxyacetone_Kinase"/>
</dbReference>
<dbReference type="Pfam" id="PF02734">
    <property type="entry name" value="Dak2"/>
    <property type="match status" value="1"/>
</dbReference>
<proteinExistence type="predicted"/>
<comment type="function">
    <text evidence="8">ADP-binding subunit of the dihydroxyacetone kinase, which is responsible for the phosphoenolpyruvate (PEP)-dependent phosphorylation of dihydroxyacetone. DhaL-ADP is converted to DhaL-ATP via a phosphoryl group transfer from DhaM and transmits it to dihydroxyacetone binds to DhaK.</text>
</comment>
<keyword evidence="6" id="KW-0319">Glycerol metabolism</keyword>
<dbReference type="GO" id="GO:0005829">
    <property type="term" value="C:cytosol"/>
    <property type="evidence" value="ECO:0007669"/>
    <property type="project" value="TreeGrafter"/>
</dbReference>
<evidence type="ECO:0000256" key="2">
    <source>
        <dbReference type="ARBA" id="ARBA00004745"/>
    </source>
</evidence>
<dbReference type="Proteomes" id="UP000199662">
    <property type="component" value="Unassembled WGS sequence"/>
</dbReference>
<organism evidence="10 11">
    <name type="scientific">Propionispira arboris</name>
    <dbReference type="NCBI Taxonomy" id="84035"/>
    <lineage>
        <taxon>Bacteria</taxon>
        <taxon>Bacillati</taxon>
        <taxon>Bacillota</taxon>
        <taxon>Negativicutes</taxon>
        <taxon>Selenomonadales</taxon>
        <taxon>Selenomonadaceae</taxon>
        <taxon>Propionispira</taxon>
    </lineage>
</organism>
<dbReference type="PANTHER" id="PTHR28629:SF4">
    <property type="entry name" value="TRIOKINASE_FMN CYCLASE"/>
    <property type="match status" value="1"/>
</dbReference>
<evidence type="ECO:0000256" key="1">
    <source>
        <dbReference type="ARBA" id="ARBA00001113"/>
    </source>
</evidence>
<dbReference type="Gene3D" id="1.25.40.340">
    <property type="match status" value="1"/>
</dbReference>
<evidence type="ECO:0000256" key="8">
    <source>
        <dbReference type="ARBA" id="ARBA00055771"/>
    </source>
</evidence>
<gene>
    <name evidence="10" type="ORF">SAMN05660742_12611</name>
</gene>
<dbReference type="GO" id="GO:0047324">
    <property type="term" value="F:phosphoenolpyruvate-glycerone phosphotransferase activity"/>
    <property type="evidence" value="ECO:0007669"/>
    <property type="project" value="UniProtKB-EC"/>
</dbReference>
<dbReference type="InterPro" id="IPR012737">
    <property type="entry name" value="DhaK_L_YcgS"/>
</dbReference>
<evidence type="ECO:0000256" key="3">
    <source>
        <dbReference type="ARBA" id="ARBA00012095"/>
    </source>
</evidence>
<keyword evidence="5 10" id="KW-0418">Kinase</keyword>
<dbReference type="InterPro" id="IPR036117">
    <property type="entry name" value="DhaL_dom_sf"/>
</dbReference>
<dbReference type="PANTHER" id="PTHR28629">
    <property type="entry name" value="TRIOKINASE/FMN CYCLASE"/>
    <property type="match status" value="1"/>
</dbReference>
<evidence type="ECO:0000256" key="4">
    <source>
        <dbReference type="ARBA" id="ARBA00022679"/>
    </source>
</evidence>
<protein>
    <recommendedName>
        <fullName evidence="3">phosphoenolpyruvate--glycerone phosphotransferase</fullName>
        <ecNumber evidence="3">2.7.1.121</ecNumber>
    </recommendedName>
</protein>
<feature type="domain" description="DhaL" evidence="9">
    <location>
        <begin position="7"/>
        <end position="207"/>
    </location>
</feature>
<comment type="pathway">
    <text evidence="2">Polyol metabolism; glycerol degradation.</text>
</comment>
<dbReference type="SUPFAM" id="SSF101473">
    <property type="entry name" value="DhaL-like"/>
    <property type="match status" value="1"/>
</dbReference>
<dbReference type="FunFam" id="1.25.40.340:FF:000002">
    <property type="entry name" value="Dihydroxyacetone kinase, L subunit"/>
    <property type="match status" value="1"/>
</dbReference>
<sequence>MEKITKSGLKTILKNIMDIMEEEKQFLIELDGSMGDGDLGLTMCSGFQAIYKEIDNIEDEDLGKVIMKLGMKMNATVPSTMGTLLSTCFVKAAPKAKGKTELTLQDFAAMGKAGVDGIMVRGKSKVGDKTMLDALIPAVEALELAVISGKSMKSGQQDALAAAEIGVEKTKTMQSVHGRAAYYAEKSIGRQDPGATAVMFIIKGIVRGCEKLNKNYHI</sequence>
<dbReference type="SMART" id="SM01120">
    <property type="entry name" value="Dak2"/>
    <property type="match status" value="1"/>
</dbReference>
<accession>A0A1H7CUY9</accession>
<name>A0A1H7CUY9_9FIRM</name>
<evidence type="ECO:0000313" key="11">
    <source>
        <dbReference type="Proteomes" id="UP000199662"/>
    </source>
</evidence>
<keyword evidence="11" id="KW-1185">Reference proteome</keyword>
<evidence type="ECO:0000313" key="10">
    <source>
        <dbReference type="EMBL" id="SEJ93533.1"/>
    </source>
</evidence>
<dbReference type="GO" id="GO:0019563">
    <property type="term" value="P:glycerol catabolic process"/>
    <property type="evidence" value="ECO:0007669"/>
    <property type="project" value="TreeGrafter"/>
</dbReference>
<dbReference type="RefSeq" id="WP_091835371.1">
    <property type="nucleotide sequence ID" value="NZ_FNZK01000026.1"/>
</dbReference>
<evidence type="ECO:0000256" key="5">
    <source>
        <dbReference type="ARBA" id="ARBA00022777"/>
    </source>
</evidence>
<dbReference type="InterPro" id="IPR004007">
    <property type="entry name" value="DhaL_dom"/>
</dbReference>
<dbReference type="NCBIfam" id="TIGR02365">
    <property type="entry name" value="dha_L_ycgS"/>
    <property type="match status" value="1"/>
</dbReference>
<dbReference type="PROSITE" id="PS51480">
    <property type="entry name" value="DHAL"/>
    <property type="match status" value="1"/>
</dbReference>
<evidence type="ECO:0000259" key="9">
    <source>
        <dbReference type="PROSITE" id="PS51480"/>
    </source>
</evidence>
<comment type="catalytic activity">
    <reaction evidence="1">
        <text>dihydroxyacetone + phosphoenolpyruvate = dihydroxyacetone phosphate + pyruvate</text>
        <dbReference type="Rhea" id="RHEA:18381"/>
        <dbReference type="ChEBI" id="CHEBI:15361"/>
        <dbReference type="ChEBI" id="CHEBI:16016"/>
        <dbReference type="ChEBI" id="CHEBI:57642"/>
        <dbReference type="ChEBI" id="CHEBI:58702"/>
        <dbReference type="EC" id="2.7.1.121"/>
    </reaction>
</comment>